<evidence type="ECO:0000259" key="7">
    <source>
        <dbReference type="SMART" id="SM00829"/>
    </source>
</evidence>
<dbReference type="SUPFAM" id="SSF50129">
    <property type="entry name" value="GroES-like"/>
    <property type="match status" value="1"/>
</dbReference>
<protein>
    <submittedName>
        <fullName evidence="8">NAD(P)-dependent alcohol dehydrogenase</fullName>
    </submittedName>
</protein>
<comment type="similarity">
    <text evidence="2 6">Belongs to the zinc-containing alcohol dehydrogenase family.</text>
</comment>
<dbReference type="GO" id="GO:0016491">
    <property type="term" value="F:oxidoreductase activity"/>
    <property type="evidence" value="ECO:0007669"/>
    <property type="project" value="UniProtKB-KW"/>
</dbReference>
<dbReference type="PROSITE" id="PS00059">
    <property type="entry name" value="ADH_ZINC"/>
    <property type="match status" value="1"/>
</dbReference>
<dbReference type="InterPro" id="IPR011032">
    <property type="entry name" value="GroES-like_sf"/>
</dbReference>
<dbReference type="GO" id="GO:0008270">
    <property type="term" value="F:zinc ion binding"/>
    <property type="evidence" value="ECO:0007669"/>
    <property type="project" value="InterPro"/>
</dbReference>
<evidence type="ECO:0000256" key="5">
    <source>
        <dbReference type="ARBA" id="ARBA00023002"/>
    </source>
</evidence>
<dbReference type="Proteomes" id="UP000313231">
    <property type="component" value="Unassembled WGS sequence"/>
</dbReference>
<dbReference type="PANTHER" id="PTHR43350">
    <property type="entry name" value="NAD-DEPENDENT ALCOHOL DEHYDROGENASE"/>
    <property type="match status" value="1"/>
</dbReference>
<dbReference type="Pfam" id="PF00107">
    <property type="entry name" value="ADH_zinc_N"/>
    <property type="match status" value="1"/>
</dbReference>
<evidence type="ECO:0000256" key="3">
    <source>
        <dbReference type="ARBA" id="ARBA00022723"/>
    </source>
</evidence>
<dbReference type="AlphaFoldDB" id="A0A5C4W9X3"/>
<dbReference type="EMBL" id="VDMP01000017">
    <property type="protein sequence ID" value="TNM45067.1"/>
    <property type="molecule type" value="Genomic_DNA"/>
</dbReference>
<evidence type="ECO:0000256" key="2">
    <source>
        <dbReference type="ARBA" id="ARBA00008072"/>
    </source>
</evidence>
<dbReference type="Gene3D" id="3.90.180.10">
    <property type="entry name" value="Medium-chain alcohol dehydrogenases, catalytic domain"/>
    <property type="match status" value="1"/>
</dbReference>
<evidence type="ECO:0000313" key="8">
    <source>
        <dbReference type="EMBL" id="TNM45067.1"/>
    </source>
</evidence>
<dbReference type="RefSeq" id="WP_139621647.1">
    <property type="nucleotide sequence ID" value="NZ_VDMP01000017.1"/>
</dbReference>
<proteinExistence type="inferred from homology"/>
<reference evidence="8 9" key="1">
    <citation type="journal article" date="2016" name="Int. J. Syst. Evol. Microbiol.">
        <title>Nocardioides albidus sp. nov., an actinobacterium isolated from garden soil.</title>
        <authorList>
            <person name="Singh H."/>
            <person name="Du J."/>
            <person name="Trinh H."/>
            <person name="Won K."/>
            <person name="Yang J.E."/>
            <person name="Yin C."/>
            <person name="Kook M."/>
            <person name="Yi T.H."/>
        </authorList>
    </citation>
    <scope>NUCLEOTIDE SEQUENCE [LARGE SCALE GENOMIC DNA]</scope>
    <source>
        <strain evidence="8 9">CCTCC AB 2015297</strain>
    </source>
</reference>
<dbReference type="SMART" id="SM00829">
    <property type="entry name" value="PKS_ER"/>
    <property type="match status" value="1"/>
</dbReference>
<keyword evidence="9" id="KW-1185">Reference proteome</keyword>
<dbReference type="Gene3D" id="3.40.50.720">
    <property type="entry name" value="NAD(P)-binding Rossmann-like Domain"/>
    <property type="match status" value="1"/>
</dbReference>
<dbReference type="InterPro" id="IPR036291">
    <property type="entry name" value="NAD(P)-bd_dom_sf"/>
</dbReference>
<dbReference type="InterPro" id="IPR002328">
    <property type="entry name" value="ADH_Zn_CS"/>
</dbReference>
<dbReference type="InterPro" id="IPR020843">
    <property type="entry name" value="ER"/>
</dbReference>
<sequence>MKTTAYLVEEPGGEFVVADVELEEPRDDEVLVRIVATGLCHTDLTVPTMLPQEMLPTVVGHEGTGVVERVGAAVSGIEVGDHVVLSFRSCRRCGPCRAGDVGYCEESLLLNYMGMRADGSTTLSRTRADGTEQTVFGNFFGQSSLARHALAYADNCVVVDKALDLARLAPFACGFQTGAGTVLNVLDPAPGESIVVYGAGAVGLAAIAVARGAGVETVIAVDPVATRREIAEGYGAIALDPGEEGAAPVEDRVRELTGGGAAYAIDTTAIPAVVLQAQRSLRSRGLLVALGLGAPEYTIDAIDLLQSGKVVRSSVEGEADPLVTIPELIALRGAGRFDVDHLVTTYPFEKIADAVADAKAGTVVKPVLVWGE</sequence>
<keyword evidence="3 6" id="KW-0479">Metal-binding</keyword>
<gene>
    <name evidence="8" type="ORF">FHP29_04430</name>
</gene>
<accession>A0A5C4W9X3</accession>
<keyword evidence="4 6" id="KW-0862">Zinc</keyword>
<dbReference type="Pfam" id="PF08240">
    <property type="entry name" value="ADH_N"/>
    <property type="match status" value="1"/>
</dbReference>
<keyword evidence="5" id="KW-0560">Oxidoreductase</keyword>
<evidence type="ECO:0000256" key="6">
    <source>
        <dbReference type="RuleBase" id="RU361277"/>
    </source>
</evidence>
<evidence type="ECO:0000256" key="4">
    <source>
        <dbReference type="ARBA" id="ARBA00022833"/>
    </source>
</evidence>
<dbReference type="InterPro" id="IPR013154">
    <property type="entry name" value="ADH-like_N"/>
</dbReference>
<dbReference type="InterPro" id="IPR013149">
    <property type="entry name" value="ADH-like_C"/>
</dbReference>
<evidence type="ECO:0000313" key="9">
    <source>
        <dbReference type="Proteomes" id="UP000313231"/>
    </source>
</evidence>
<comment type="caution">
    <text evidence="8">The sequence shown here is derived from an EMBL/GenBank/DDBJ whole genome shotgun (WGS) entry which is preliminary data.</text>
</comment>
<dbReference type="CDD" id="cd08278">
    <property type="entry name" value="benzyl_alcohol_DH"/>
    <property type="match status" value="1"/>
</dbReference>
<comment type="cofactor">
    <cofactor evidence="1 6">
        <name>Zn(2+)</name>
        <dbReference type="ChEBI" id="CHEBI:29105"/>
    </cofactor>
</comment>
<name>A0A5C4W9X3_9ACTN</name>
<feature type="domain" description="Enoyl reductase (ER)" evidence="7">
    <location>
        <begin position="12"/>
        <end position="368"/>
    </location>
</feature>
<evidence type="ECO:0000256" key="1">
    <source>
        <dbReference type="ARBA" id="ARBA00001947"/>
    </source>
</evidence>
<dbReference type="SUPFAM" id="SSF51735">
    <property type="entry name" value="NAD(P)-binding Rossmann-fold domains"/>
    <property type="match status" value="1"/>
</dbReference>
<organism evidence="8 9">
    <name type="scientific">Nocardioides albidus</name>
    <dbReference type="NCBI Taxonomy" id="1517589"/>
    <lineage>
        <taxon>Bacteria</taxon>
        <taxon>Bacillati</taxon>
        <taxon>Actinomycetota</taxon>
        <taxon>Actinomycetes</taxon>
        <taxon>Propionibacteriales</taxon>
        <taxon>Nocardioidaceae</taxon>
        <taxon>Nocardioides</taxon>
    </lineage>
</organism>
<dbReference type="PANTHER" id="PTHR43350:SF21">
    <property type="entry name" value="S-NITROSOMYCOTHIOL REDUCTASE MSCR"/>
    <property type="match status" value="1"/>
</dbReference>
<dbReference type="OrthoDB" id="334894at2"/>